<accession>G5IDL0</accession>
<name>G5IDL0_9FIRM</name>
<gene>
    <name evidence="1" type="ORF">HMPREF9473_01587</name>
</gene>
<dbReference type="Proteomes" id="UP000005384">
    <property type="component" value="Unassembled WGS sequence"/>
</dbReference>
<sequence>MSTKDRETGGDKENYAGIMLTMKKRMALTDEDDTSQSQYTLFGHYDGMDIQILEQWYEMRPKRVGNYNGNTSVADSYSDKHTLKGYFPRKRISEKLEKLGIHYEFWKMAGSQHQGKRKANQKKLMLNKVPFITVSVVNLSGEFVEHEKNSSNLILSLSRELKIVAQKNGISLEDIHCAVIPSIGYADFIILFHSNDLAQNIRILDGLKGCTMSDAKGCSYAVISNSYSISGVYPSGIHQLPKKKESAVKVSIRIILKEGISTGEFDKNFNREFDNFKTNYGLSAATECFQLFGNSDCMILADMPVELFISLYFEKGFLNPSSEFFKNHIKSLYSSLIISVEGDTSVEYQKIAGEEGTEGNEDGDSLKEKPYKVRQEQFETFISALEKFCKANQCPIRLSVGLQTVMKTFLNFIQSSHCFDINRIIGDAFDVLCDVVTKDMETIRSIDEDLTILKRKIRKTDVKGERSRRNVERWEREMEELQQYRCHLLNNTIKSLSIFRERIGDYLIDLQRSDSSFMEGQSLSHPSIGSATKLLFFYNYFVNDIAKKLVETEGEHNYRDTYTFVVTSGGCDKANSCDLFSYRDPSAEGNCSLIILTIPEMSLYDVRGTLFRILHEVLHFCGKRLRCQRANYFMQAISLYIGTVFGQMQYHSLVEGEFFETIALAAASRLSAEETAEMEQKIKDIVGKHCDGIKSDAAGYLTTQTAIEQYISLTVPYNSLFGTFLSEDAREILYHILIPQVGCSAMEKGNGILSSWLYQDISRHYKEILDELLTEFEGTGIQYSQLNIANQKAEYYLKNWRCGDFDKKSYRFIQVILHKFLGNRIFLDDGQEYVRRDIFSLDELSDSILLVMQELYSDCIAVTVLGMNIEDFLLAFVYEMWDIQQAFPVTLLNVMRVGAELNILYGVTDRLEEEQRSAIIKKCGYWENCGFEYQLDASKLCDWIDDLLKMYQDMNCESFMGPVKEYIKACVKIFRNNRDFSSERSFYKLTDIENNDALYDMLDSIIRQWKMLSAAKQEAVKE</sequence>
<evidence type="ECO:0000313" key="2">
    <source>
        <dbReference type="Proteomes" id="UP000005384"/>
    </source>
</evidence>
<keyword evidence="2" id="KW-1185">Reference proteome</keyword>
<dbReference type="OrthoDB" id="2080848at2"/>
<dbReference type="EMBL" id="ADLN01000021">
    <property type="protein sequence ID" value="EHI60418.1"/>
    <property type="molecule type" value="Genomic_DNA"/>
</dbReference>
<dbReference type="PATRIC" id="fig|742737.3.peg.1609"/>
<dbReference type="AlphaFoldDB" id="G5IDL0"/>
<proteinExistence type="predicted"/>
<evidence type="ECO:0000313" key="1">
    <source>
        <dbReference type="EMBL" id="EHI60418.1"/>
    </source>
</evidence>
<organism evidence="1 2">
    <name type="scientific">Hungatella hathewayi WAL-18680</name>
    <dbReference type="NCBI Taxonomy" id="742737"/>
    <lineage>
        <taxon>Bacteria</taxon>
        <taxon>Bacillati</taxon>
        <taxon>Bacillota</taxon>
        <taxon>Clostridia</taxon>
        <taxon>Lachnospirales</taxon>
        <taxon>Lachnospiraceae</taxon>
        <taxon>Hungatella</taxon>
    </lineage>
</organism>
<dbReference type="HOGENOM" id="CLU_295744_0_0_9"/>
<dbReference type="RefSeq" id="WP_006779573.1">
    <property type="nucleotide sequence ID" value="NZ_CP040506.1"/>
</dbReference>
<reference evidence="1 2" key="1">
    <citation type="submission" date="2011-08" db="EMBL/GenBank/DDBJ databases">
        <title>The Genome Sequence of Clostridium hathewayi WAL-18680.</title>
        <authorList>
            <consortium name="The Broad Institute Genome Sequencing Platform"/>
            <person name="Earl A."/>
            <person name="Ward D."/>
            <person name="Feldgarden M."/>
            <person name="Gevers D."/>
            <person name="Finegold S.M."/>
            <person name="Summanen P.H."/>
            <person name="Molitoris D.R."/>
            <person name="Song M."/>
            <person name="Daigneault M."/>
            <person name="Allen-Vercoe E."/>
            <person name="Young S.K."/>
            <person name="Zeng Q."/>
            <person name="Gargeya S."/>
            <person name="Fitzgerald M."/>
            <person name="Haas B."/>
            <person name="Abouelleil A."/>
            <person name="Alvarado L."/>
            <person name="Arachchi H.M."/>
            <person name="Berlin A."/>
            <person name="Brown A."/>
            <person name="Chapman S.B."/>
            <person name="Chen Z."/>
            <person name="Dunbar C."/>
            <person name="Freedman E."/>
            <person name="Gearin G."/>
            <person name="Gellesch M."/>
            <person name="Goldberg J."/>
            <person name="Griggs A."/>
            <person name="Gujja S."/>
            <person name="Heiman D."/>
            <person name="Howarth C."/>
            <person name="Larson L."/>
            <person name="Lui A."/>
            <person name="MacDonald P.J.P."/>
            <person name="Montmayeur A."/>
            <person name="Murphy C."/>
            <person name="Neiman D."/>
            <person name="Pearson M."/>
            <person name="Priest M."/>
            <person name="Roberts A."/>
            <person name="Saif S."/>
            <person name="Shea T."/>
            <person name="Shenoy N."/>
            <person name="Sisk P."/>
            <person name="Stolte C."/>
            <person name="Sykes S."/>
            <person name="Wortman J."/>
            <person name="Nusbaum C."/>
            <person name="Birren B."/>
        </authorList>
    </citation>
    <scope>NUCLEOTIDE SEQUENCE [LARGE SCALE GENOMIC DNA]</scope>
    <source>
        <strain evidence="1 2">WAL-18680</strain>
    </source>
</reference>
<comment type="caution">
    <text evidence="1">The sequence shown here is derived from an EMBL/GenBank/DDBJ whole genome shotgun (WGS) entry which is preliminary data.</text>
</comment>
<protein>
    <submittedName>
        <fullName evidence="1">Uncharacterized protein</fullName>
    </submittedName>
</protein>